<reference evidence="2" key="1">
    <citation type="submission" date="2022-11" db="EMBL/GenBank/DDBJ databases">
        <title>Genome Sequence of Cubamyces cubensis.</title>
        <authorList>
            <person name="Buettner E."/>
        </authorList>
    </citation>
    <scope>NUCLEOTIDE SEQUENCE</scope>
    <source>
        <strain evidence="2">MPL-01</strain>
    </source>
</reference>
<feature type="signal peptide" evidence="1">
    <location>
        <begin position="1"/>
        <end position="24"/>
    </location>
</feature>
<keyword evidence="1" id="KW-0732">Signal</keyword>
<sequence length="139" mass="14237">MFASASRAISTLAVLAAVATPALADFHIFNGANGSGGFAAKTVPSNQYSCSGWQNAPVIDGVPDVDPGISFFDVRNLCGVAQLNFYNNGNGFDVYINNGDGSKIGTCGPGNGGSINGNSACPDGYAVFDEYICLTYVCS</sequence>
<accession>A0AAD7X9K9</accession>
<gene>
    <name evidence="2" type="ORF">ONZ51_g8088</name>
</gene>
<comment type="caution">
    <text evidence="2">The sequence shown here is derived from an EMBL/GenBank/DDBJ whole genome shotgun (WGS) entry which is preliminary data.</text>
</comment>
<evidence type="ECO:0000313" key="2">
    <source>
        <dbReference type="EMBL" id="KAJ8473101.1"/>
    </source>
</evidence>
<protein>
    <recommendedName>
        <fullName evidence="4">SSCRP protein</fullName>
    </recommendedName>
</protein>
<keyword evidence="3" id="KW-1185">Reference proteome</keyword>
<dbReference type="EMBL" id="JAPEVG010000235">
    <property type="protein sequence ID" value="KAJ8473101.1"/>
    <property type="molecule type" value="Genomic_DNA"/>
</dbReference>
<proteinExistence type="predicted"/>
<evidence type="ECO:0000256" key="1">
    <source>
        <dbReference type="SAM" id="SignalP"/>
    </source>
</evidence>
<name>A0AAD7X9K9_9APHY</name>
<evidence type="ECO:0000313" key="3">
    <source>
        <dbReference type="Proteomes" id="UP001215151"/>
    </source>
</evidence>
<dbReference type="Proteomes" id="UP001215151">
    <property type="component" value="Unassembled WGS sequence"/>
</dbReference>
<evidence type="ECO:0008006" key="4">
    <source>
        <dbReference type="Google" id="ProtNLM"/>
    </source>
</evidence>
<dbReference type="AlphaFoldDB" id="A0AAD7X9K9"/>
<organism evidence="2 3">
    <name type="scientific">Trametes cubensis</name>
    <dbReference type="NCBI Taxonomy" id="1111947"/>
    <lineage>
        <taxon>Eukaryota</taxon>
        <taxon>Fungi</taxon>
        <taxon>Dikarya</taxon>
        <taxon>Basidiomycota</taxon>
        <taxon>Agaricomycotina</taxon>
        <taxon>Agaricomycetes</taxon>
        <taxon>Polyporales</taxon>
        <taxon>Polyporaceae</taxon>
        <taxon>Trametes</taxon>
    </lineage>
</organism>
<feature type="chain" id="PRO_5042259711" description="SSCRP protein" evidence="1">
    <location>
        <begin position="25"/>
        <end position="139"/>
    </location>
</feature>